<dbReference type="EMBL" id="SRZC01000009">
    <property type="protein sequence ID" value="TGX82474.1"/>
    <property type="molecule type" value="Genomic_DNA"/>
</dbReference>
<keyword evidence="2" id="KW-1185">Reference proteome</keyword>
<gene>
    <name evidence="1" type="ORF">E5358_06805</name>
</gene>
<organism evidence="1 2">
    <name type="scientific">Palleniella muris</name>
    <dbReference type="NCBI Taxonomy" id="3038145"/>
    <lineage>
        <taxon>Bacteria</taxon>
        <taxon>Pseudomonadati</taxon>
        <taxon>Bacteroidota</taxon>
        <taxon>Bacteroidia</taxon>
        <taxon>Bacteroidales</taxon>
        <taxon>Prevotellaceae</taxon>
        <taxon>Palleniella</taxon>
    </lineage>
</organism>
<dbReference type="Proteomes" id="UP000308886">
    <property type="component" value="Unassembled WGS sequence"/>
</dbReference>
<reference evidence="1" key="1">
    <citation type="submission" date="2019-04" db="EMBL/GenBank/DDBJ databases">
        <title>Microbes associate with the intestines of laboratory mice.</title>
        <authorList>
            <person name="Navarre W."/>
            <person name="Wong E."/>
            <person name="Huang K."/>
            <person name="Tropini C."/>
            <person name="Ng K."/>
            <person name="Yu B."/>
        </authorList>
    </citation>
    <scope>NUCLEOTIDE SEQUENCE</scope>
    <source>
        <strain evidence="1">NM73_A23</strain>
    </source>
</reference>
<comment type="caution">
    <text evidence="1">The sequence shown here is derived from an EMBL/GenBank/DDBJ whole genome shotgun (WGS) entry which is preliminary data.</text>
</comment>
<accession>A0AC61QR29</accession>
<sequence length="660" mass="75635">MTSNQKAMSLLSCAVRVFLHLLLSYAVFFFARVAYFLENKDVFTDVFSHNSPWRLLEGSLMFDTSAVMYTNALVVLLIVLLPRKWDKAVSIVYTLITGLALTMNLGDAVYFQYTGKRTTMSVFNEFANESNLLQILGAETLRHWYLFLLAFLVFYAVWRLSRRIMGIGKHSLLPRWAEISSRALTLLVFVPFCIAGMRGGWTTAVRPITVSNANQYVRRPAEAVLILNTPFSMIRTVGKNVFHDPRYFSDEELATIYSPVHEPVKGEMRRKNVVVLIVESFGREYIGAYNDHLDGGKYKGYAPFMDSLYKESLSFDYTFANGRQSIDGMPSILSGIPRFIEPFFLTPASMNDVSGIAGELGKKGYYSAFFHGAENGSMGFEAFAKATGYKDYYGRTEFGRDPRFGGEREYDGTWAIWDEPFLQFYAMKMTEFCEPFVTSVFTASSHHPYVVPEKYKEVYKDEDENPIHKCIRYTDMALRKFFETARKQPWYKNTIFVFTSDHTNIADHPEYRTDLGLFGAPLLFFDPSGEMPRGRMHCIAQQTDILPTILGWLRYPEPYIAWGVDLLNTPAEETWAVNHTGSGLYQFVKGDYLLQFDGNSLHAVYNFRKDTLLRRNLLKGDGTLALPATEREKIMADERQLKAVIQTYMQRMVNDKLIIK</sequence>
<name>A0AC61QR29_9BACT</name>
<evidence type="ECO:0000313" key="1">
    <source>
        <dbReference type="EMBL" id="TGX82474.1"/>
    </source>
</evidence>
<protein>
    <submittedName>
        <fullName evidence="1">LTA synthase family protein</fullName>
    </submittedName>
</protein>
<evidence type="ECO:0000313" key="2">
    <source>
        <dbReference type="Proteomes" id="UP000308886"/>
    </source>
</evidence>
<proteinExistence type="predicted"/>